<dbReference type="EMBL" id="BLXT01000588">
    <property type="protein sequence ID" value="GFN78224.1"/>
    <property type="molecule type" value="Genomic_DNA"/>
</dbReference>
<feature type="compositionally biased region" description="Polar residues" evidence="1">
    <location>
        <begin position="11"/>
        <end position="22"/>
    </location>
</feature>
<accession>A0AAV3Y611</accession>
<organism evidence="2 3">
    <name type="scientific">Plakobranchus ocellatus</name>
    <dbReference type="NCBI Taxonomy" id="259542"/>
    <lineage>
        <taxon>Eukaryota</taxon>
        <taxon>Metazoa</taxon>
        <taxon>Spiralia</taxon>
        <taxon>Lophotrochozoa</taxon>
        <taxon>Mollusca</taxon>
        <taxon>Gastropoda</taxon>
        <taxon>Heterobranchia</taxon>
        <taxon>Euthyneura</taxon>
        <taxon>Panpulmonata</taxon>
        <taxon>Sacoglossa</taxon>
        <taxon>Placobranchoidea</taxon>
        <taxon>Plakobranchidae</taxon>
        <taxon>Plakobranchus</taxon>
    </lineage>
</organism>
<reference evidence="2 3" key="1">
    <citation type="journal article" date="2021" name="Elife">
        <title>Chloroplast acquisition without the gene transfer in kleptoplastic sea slugs, Plakobranchus ocellatus.</title>
        <authorList>
            <person name="Maeda T."/>
            <person name="Takahashi S."/>
            <person name="Yoshida T."/>
            <person name="Shimamura S."/>
            <person name="Takaki Y."/>
            <person name="Nagai Y."/>
            <person name="Toyoda A."/>
            <person name="Suzuki Y."/>
            <person name="Arimoto A."/>
            <person name="Ishii H."/>
            <person name="Satoh N."/>
            <person name="Nishiyama T."/>
            <person name="Hasebe M."/>
            <person name="Maruyama T."/>
            <person name="Minagawa J."/>
            <person name="Obokata J."/>
            <person name="Shigenobu S."/>
        </authorList>
    </citation>
    <scope>NUCLEOTIDE SEQUENCE [LARGE SCALE GENOMIC DNA]</scope>
</reference>
<evidence type="ECO:0000256" key="1">
    <source>
        <dbReference type="SAM" id="MobiDB-lite"/>
    </source>
</evidence>
<evidence type="ECO:0000313" key="2">
    <source>
        <dbReference type="EMBL" id="GFN78224.1"/>
    </source>
</evidence>
<name>A0AAV3Y611_9GAST</name>
<feature type="region of interest" description="Disordered" evidence="1">
    <location>
        <begin position="1"/>
        <end position="60"/>
    </location>
</feature>
<keyword evidence="3" id="KW-1185">Reference proteome</keyword>
<gene>
    <name evidence="2" type="ORF">PoB_000473000</name>
</gene>
<evidence type="ECO:0000313" key="3">
    <source>
        <dbReference type="Proteomes" id="UP000735302"/>
    </source>
</evidence>
<feature type="compositionally biased region" description="Basic and acidic residues" evidence="1">
    <location>
        <begin position="45"/>
        <end position="60"/>
    </location>
</feature>
<dbReference type="Proteomes" id="UP000735302">
    <property type="component" value="Unassembled WGS sequence"/>
</dbReference>
<sequence>MPKLNWKAEKANNTPILQTSCPTKRESEGVKEKVGQQTRSTQRYIKRDTERDHATNEKQGRIKIFRREGFHPPGGGWGEGGCPLKLTNFFNLEIVNVASPGANTVHNQHPQVRGSGTSGIPPHSSPRRIRPLTMVSLTNLNL</sequence>
<feature type="compositionally biased region" description="Basic and acidic residues" evidence="1">
    <location>
        <begin position="1"/>
        <end position="10"/>
    </location>
</feature>
<feature type="compositionally biased region" description="Basic and acidic residues" evidence="1">
    <location>
        <begin position="23"/>
        <end position="34"/>
    </location>
</feature>
<protein>
    <submittedName>
        <fullName evidence="2">Uncharacterized protein</fullName>
    </submittedName>
</protein>
<proteinExistence type="predicted"/>
<dbReference type="AlphaFoldDB" id="A0AAV3Y611"/>
<comment type="caution">
    <text evidence="2">The sequence shown here is derived from an EMBL/GenBank/DDBJ whole genome shotgun (WGS) entry which is preliminary data.</text>
</comment>